<protein>
    <submittedName>
        <fullName evidence="2">Uncharacterized protein</fullName>
    </submittedName>
</protein>
<reference evidence="2 3" key="1">
    <citation type="submission" date="2022-11" db="EMBL/GenBank/DDBJ databases">
        <title>Whole genome sequence of Eschrichtius robustus ER-17-0199.</title>
        <authorList>
            <person name="Bruniche-Olsen A."/>
            <person name="Black A.N."/>
            <person name="Fields C.J."/>
            <person name="Walden K."/>
            <person name="Dewoody J.A."/>
        </authorList>
    </citation>
    <scope>NUCLEOTIDE SEQUENCE [LARGE SCALE GENOMIC DNA]</scope>
    <source>
        <strain evidence="2">ER-17-0199</strain>
        <tissue evidence="2">Blubber</tissue>
    </source>
</reference>
<gene>
    <name evidence="2" type="ORF">J1605_019683</name>
</gene>
<feature type="compositionally biased region" description="Low complexity" evidence="1">
    <location>
        <begin position="58"/>
        <end position="70"/>
    </location>
</feature>
<evidence type="ECO:0000313" key="3">
    <source>
        <dbReference type="Proteomes" id="UP001159641"/>
    </source>
</evidence>
<dbReference type="AlphaFoldDB" id="A0AB34HLT9"/>
<proteinExistence type="predicted"/>
<feature type="region of interest" description="Disordered" evidence="1">
    <location>
        <begin position="1"/>
        <end position="70"/>
    </location>
</feature>
<comment type="caution">
    <text evidence="2">The sequence shown here is derived from an EMBL/GenBank/DDBJ whole genome shotgun (WGS) entry which is preliminary data.</text>
</comment>
<sequence length="110" mass="11309">MATATGSPNEVQEKGYSSRAAAAEALSPPSRPFRRPPSFDPRKWAGEEAAGDAGTNMAAPASLGSSGSRSPRLPAGLRLFPLLGLLQLLAEPGLGRVHHLALKVRPTGAG</sequence>
<evidence type="ECO:0000313" key="2">
    <source>
        <dbReference type="EMBL" id="KAJ8792464.1"/>
    </source>
</evidence>
<name>A0AB34HLT9_ESCRO</name>
<evidence type="ECO:0000256" key="1">
    <source>
        <dbReference type="SAM" id="MobiDB-lite"/>
    </source>
</evidence>
<organism evidence="2 3">
    <name type="scientific">Eschrichtius robustus</name>
    <name type="common">California gray whale</name>
    <name type="synonym">Eschrichtius gibbosus</name>
    <dbReference type="NCBI Taxonomy" id="9764"/>
    <lineage>
        <taxon>Eukaryota</taxon>
        <taxon>Metazoa</taxon>
        <taxon>Chordata</taxon>
        <taxon>Craniata</taxon>
        <taxon>Vertebrata</taxon>
        <taxon>Euteleostomi</taxon>
        <taxon>Mammalia</taxon>
        <taxon>Eutheria</taxon>
        <taxon>Laurasiatheria</taxon>
        <taxon>Artiodactyla</taxon>
        <taxon>Whippomorpha</taxon>
        <taxon>Cetacea</taxon>
        <taxon>Mysticeti</taxon>
        <taxon>Eschrichtiidae</taxon>
        <taxon>Eschrichtius</taxon>
    </lineage>
</organism>
<keyword evidence="3" id="KW-1185">Reference proteome</keyword>
<dbReference type="Proteomes" id="UP001159641">
    <property type="component" value="Unassembled WGS sequence"/>
</dbReference>
<feature type="compositionally biased region" description="Polar residues" evidence="1">
    <location>
        <begin position="1"/>
        <end position="10"/>
    </location>
</feature>
<dbReference type="EMBL" id="JAIQCJ010001090">
    <property type="protein sequence ID" value="KAJ8792464.1"/>
    <property type="molecule type" value="Genomic_DNA"/>
</dbReference>
<accession>A0AB34HLT9</accession>